<dbReference type="Proteomes" id="UP001519460">
    <property type="component" value="Unassembled WGS sequence"/>
</dbReference>
<accession>A0ABD0LHE0</accession>
<evidence type="ECO:0000313" key="2">
    <source>
        <dbReference type="Proteomes" id="UP001519460"/>
    </source>
</evidence>
<protein>
    <submittedName>
        <fullName evidence="1">Uncharacterized protein</fullName>
    </submittedName>
</protein>
<name>A0ABD0LHE0_9CAEN</name>
<dbReference type="EMBL" id="JACVVK020000048">
    <property type="protein sequence ID" value="KAK7498805.1"/>
    <property type="molecule type" value="Genomic_DNA"/>
</dbReference>
<dbReference type="AlphaFoldDB" id="A0ABD0LHE0"/>
<comment type="caution">
    <text evidence="1">The sequence shown here is derived from an EMBL/GenBank/DDBJ whole genome shotgun (WGS) entry which is preliminary data.</text>
</comment>
<sequence length="99" mass="11003">MDEKTLSQALVTKGTGLTWSVAMAVRNTEVAVKQRGGRWSVRSVSQCVARAPRPDGVAVSAWPPTGNRIRTPRASLRPEQNMMRWDSIRNWEPVTKTGI</sequence>
<evidence type="ECO:0000313" key="1">
    <source>
        <dbReference type="EMBL" id="KAK7498805.1"/>
    </source>
</evidence>
<proteinExistence type="predicted"/>
<reference evidence="1 2" key="1">
    <citation type="journal article" date="2023" name="Sci. Data">
        <title>Genome assembly of the Korean intertidal mud-creeper Batillaria attramentaria.</title>
        <authorList>
            <person name="Patra A.K."/>
            <person name="Ho P.T."/>
            <person name="Jun S."/>
            <person name="Lee S.J."/>
            <person name="Kim Y."/>
            <person name="Won Y.J."/>
        </authorList>
    </citation>
    <scope>NUCLEOTIDE SEQUENCE [LARGE SCALE GENOMIC DNA]</scope>
    <source>
        <strain evidence="1">Wonlab-2016</strain>
    </source>
</reference>
<keyword evidence="2" id="KW-1185">Reference proteome</keyword>
<organism evidence="1 2">
    <name type="scientific">Batillaria attramentaria</name>
    <dbReference type="NCBI Taxonomy" id="370345"/>
    <lineage>
        <taxon>Eukaryota</taxon>
        <taxon>Metazoa</taxon>
        <taxon>Spiralia</taxon>
        <taxon>Lophotrochozoa</taxon>
        <taxon>Mollusca</taxon>
        <taxon>Gastropoda</taxon>
        <taxon>Caenogastropoda</taxon>
        <taxon>Sorbeoconcha</taxon>
        <taxon>Cerithioidea</taxon>
        <taxon>Batillariidae</taxon>
        <taxon>Batillaria</taxon>
    </lineage>
</organism>
<gene>
    <name evidence="1" type="ORF">BaRGS_00009897</name>
</gene>